<reference evidence="1 2" key="1">
    <citation type="submission" date="2016-02" db="EMBL/GenBank/DDBJ databases">
        <title>Complete Genome of H5569, the type strain of the newly described species Haematospirillium jordaniae.</title>
        <authorList>
            <person name="Nicholson A.C."/>
            <person name="Humrighouse B.W."/>
            <person name="Loparov V."/>
            <person name="McQuiston J.R."/>
        </authorList>
    </citation>
    <scope>NUCLEOTIDE SEQUENCE [LARGE SCALE GENOMIC DNA]</scope>
    <source>
        <strain evidence="1 2">H5569</strain>
    </source>
</reference>
<dbReference type="InterPro" id="IPR011104">
    <property type="entry name" value="Hpr_kin/Pase_C"/>
</dbReference>
<protein>
    <submittedName>
        <fullName evidence="1">Uncharacterized protein</fullName>
    </submittedName>
</protein>
<accession>A0A143DCD5</accession>
<dbReference type="GeneID" id="53316121"/>
<evidence type="ECO:0000313" key="2">
    <source>
        <dbReference type="Proteomes" id="UP000076066"/>
    </source>
</evidence>
<dbReference type="AlphaFoldDB" id="A0A143DCD5"/>
<organism evidence="1 2">
    <name type="scientific">Haematospirillum jordaniae</name>
    <dbReference type="NCBI Taxonomy" id="1549855"/>
    <lineage>
        <taxon>Bacteria</taxon>
        <taxon>Pseudomonadati</taxon>
        <taxon>Pseudomonadota</taxon>
        <taxon>Alphaproteobacteria</taxon>
        <taxon>Rhodospirillales</taxon>
        <taxon>Novispirillaceae</taxon>
        <taxon>Haematospirillum</taxon>
    </lineage>
</organism>
<gene>
    <name evidence="1" type="ORF">AY555_03015</name>
</gene>
<name>A0A143DCD5_9PROT</name>
<keyword evidence="2" id="KW-1185">Reference proteome</keyword>
<dbReference type="GO" id="GO:0006109">
    <property type="term" value="P:regulation of carbohydrate metabolic process"/>
    <property type="evidence" value="ECO:0007669"/>
    <property type="project" value="InterPro"/>
</dbReference>
<dbReference type="PANTHER" id="PTHR30305:SF1">
    <property type="entry name" value="HPR KINASE_PHOSPHORYLASE"/>
    <property type="match status" value="1"/>
</dbReference>
<dbReference type="KEGG" id="hjo:AY555_03015"/>
<dbReference type="STRING" id="1549855.AY555_03015"/>
<dbReference type="GO" id="GO:0005524">
    <property type="term" value="F:ATP binding"/>
    <property type="evidence" value="ECO:0007669"/>
    <property type="project" value="InterPro"/>
</dbReference>
<dbReference type="OrthoDB" id="8326226at2"/>
<dbReference type="PANTHER" id="PTHR30305">
    <property type="entry name" value="PROTEIN YJDM-RELATED"/>
    <property type="match status" value="1"/>
</dbReference>
<proteinExistence type="predicted"/>
<sequence>MEHIHATCLAVHGHGVILRGASGSGKSDLALRLVDEGAQLVADDLCRIDAKNGQLVAFPPDRLAGFLEVRGIGIVPVPSSGPVPVSLLCDLRAGGETERLPETDQVLLCSVPVRRVWIDPFRVSATAHVRLALRLATGEIVPVS</sequence>
<dbReference type="Gene3D" id="3.40.50.300">
    <property type="entry name" value="P-loop containing nucleotide triphosphate hydrolases"/>
    <property type="match status" value="1"/>
</dbReference>
<dbReference type="Proteomes" id="UP000076066">
    <property type="component" value="Chromosome"/>
</dbReference>
<dbReference type="InterPro" id="IPR027417">
    <property type="entry name" value="P-loop_NTPase"/>
</dbReference>
<dbReference type="RefSeq" id="WP_066133277.1">
    <property type="nucleotide sequence ID" value="NZ_CP014525.1"/>
</dbReference>
<dbReference type="CDD" id="cd01918">
    <property type="entry name" value="HprK_C"/>
    <property type="match status" value="1"/>
</dbReference>
<dbReference type="GO" id="GO:0000155">
    <property type="term" value="F:phosphorelay sensor kinase activity"/>
    <property type="evidence" value="ECO:0007669"/>
    <property type="project" value="InterPro"/>
</dbReference>
<dbReference type="SUPFAM" id="SSF53795">
    <property type="entry name" value="PEP carboxykinase-like"/>
    <property type="match status" value="1"/>
</dbReference>
<evidence type="ECO:0000313" key="1">
    <source>
        <dbReference type="EMBL" id="AMW34326.1"/>
    </source>
</evidence>
<dbReference type="EMBL" id="CP014525">
    <property type="protein sequence ID" value="AMW34326.1"/>
    <property type="molecule type" value="Genomic_DNA"/>
</dbReference>
<dbReference type="Pfam" id="PF07475">
    <property type="entry name" value="Hpr_kinase_C"/>
    <property type="match status" value="1"/>
</dbReference>